<feature type="region of interest" description="Disordered" evidence="16">
    <location>
        <begin position="1544"/>
        <end position="1583"/>
    </location>
</feature>
<name>A0A8C5MHJ5_9ANUR</name>
<dbReference type="PANTHER" id="PTHR45842">
    <property type="entry name" value="SYNAPTIC ADHESION-LIKE MOLECULE SALM"/>
    <property type="match status" value="1"/>
</dbReference>
<feature type="signal peptide" evidence="17">
    <location>
        <begin position="1"/>
        <end position="29"/>
    </location>
</feature>
<dbReference type="PROSITE" id="PS50835">
    <property type="entry name" value="IG_LIKE"/>
    <property type="match status" value="12"/>
</dbReference>
<feature type="domain" description="Ig-like" evidence="18">
    <location>
        <begin position="2087"/>
        <end position="2177"/>
    </location>
</feature>
<evidence type="ECO:0000256" key="7">
    <source>
        <dbReference type="ARBA" id="ARBA00022729"/>
    </source>
</evidence>
<feature type="domain" description="Ig-like" evidence="18">
    <location>
        <begin position="2187"/>
        <end position="2280"/>
    </location>
</feature>
<dbReference type="SUPFAM" id="SSF48726">
    <property type="entry name" value="Immunoglobulin"/>
    <property type="match status" value="12"/>
</dbReference>
<evidence type="ECO:0000256" key="5">
    <source>
        <dbReference type="ARBA" id="ARBA00022614"/>
    </source>
</evidence>
<dbReference type="FunFam" id="2.60.40.10:FF:000032">
    <property type="entry name" value="palladin isoform X1"/>
    <property type="match status" value="1"/>
</dbReference>
<evidence type="ECO:0000256" key="6">
    <source>
        <dbReference type="ARBA" id="ARBA00022692"/>
    </source>
</evidence>
<evidence type="ECO:0000256" key="17">
    <source>
        <dbReference type="SAM" id="SignalP"/>
    </source>
</evidence>
<dbReference type="InterPro" id="IPR032675">
    <property type="entry name" value="LRR_dom_sf"/>
</dbReference>
<feature type="domain" description="Ig-like" evidence="18">
    <location>
        <begin position="2480"/>
        <end position="2577"/>
    </location>
</feature>
<evidence type="ECO:0000256" key="10">
    <source>
        <dbReference type="ARBA" id="ARBA00023136"/>
    </source>
</evidence>
<feature type="domain" description="Ig-like" evidence="18">
    <location>
        <begin position="1991"/>
        <end position="2082"/>
    </location>
</feature>
<feature type="region of interest" description="Disordered" evidence="16">
    <location>
        <begin position="1335"/>
        <end position="1355"/>
    </location>
</feature>
<dbReference type="Pfam" id="PF13855">
    <property type="entry name" value="LRR_8"/>
    <property type="match status" value="1"/>
</dbReference>
<dbReference type="GO" id="GO:0005576">
    <property type="term" value="C:extracellular region"/>
    <property type="evidence" value="ECO:0007669"/>
    <property type="project" value="UniProtKB-SubCell"/>
</dbReference>
<gene>
    <name evidence="19" type="primary">IGSF10</name>
</gene>
<evidence type="ECO:0000313" key="20">
    <source>
        <dbReference type="Proteomes" id="UP000694569"/>
    </source>
</evidence>
<keyword evidence="4" id="KW-0597">Phosphoprotein</keyword>
<reference evidence="19" key="1">
    <citation type="submission" date="2025-08" db="UniProtKB">
        <authorList>
            <consortium name="Ensembl"/>
        </authorList>
    </citation>
    <scope>IDENTIFICATION</scope>
</reference>
<evidence type="ECO:0000256" key="8">
    <source>
        <dbReference type="ARBA" id="ARBA00022737"/>
    </source>
</evidence>
<dbReference type="FunFam" id="2.60.40.10:FF:001373">
    <property type="entry name" value="Immunoglobulin superfamily member 10"/>
    <property type="match status" value="1"/>
</dbReference>
<feature type="domain" description="Ig-like" evidence="18">
    <location>
        <begin position="457"/>
        <end position="563"/>
    </location>
</feature>
<feature type="domain" description="Ig-like" evidence="18">
    <location>
        <begin position="2583"/>
        <end position="2661"/>
    </location>
</feature>
<dbReference type="OrthoDB" id="10062932at2759"/>
<dbReference type="Pfam" id="PF13927">
    <property type="entry name" value="Ig_3"/>
    <property type="match status" value="7"/>
</dbReference>
<keyword evidence="12" id="KW-0325">Glycoprotein</keyword>
<evidence type="ECO:0000256" key="4">
    <source>
        <dbReference type="ARBA" id="ARBA00022553"/>
    </source>
</evidence>
<evidence type="ECO:0000256" key="1">
    <source>
        <dbReference type="ARBA" id="ARBA00004167"/>
    </source>
</evidence>
<dbReference type="GeneTree" id="ENSGT00940000158290"/>
<dbReference type="PANTHER" id="PTHR45842:SF2">
    <property type="entry name" value="IMMUNOGLOBULIN SUPERFAMILY MEMBER 10"/>
    <property type="match status" value="1"/>
</dbReference>
<evidence type="ECO:0000256" key="13">
    <source>
        <dbReference type="ARBA" id="ARBA00023319"/>
    </source>
</evidence>
<dbReference type="PROSITE" id="PS51257">
    <property type="entry name" value="PROKAR_LIPOPROTEIN"/>
    <property type="match status" value="1"/>
</dbReference>
<feature type="domain" description="Ig-like" evidence="18">
    <location>
        <begin position="2678"/>
        <end position="2764"/>
    </location>
</feature>
<dbReference type="InterPro" id="IPR003598">
    <property type="entry name" value="Ig_sub2"/>
</dbReference>
<dbReference type="SMART" id="SM00369">
    <property type="entry name" value="LRR_TYP"/>
    <property type="match status" value="6"/>
</dbReference>
<keyword evidence="13" id="KW-0393">Immunoglobulin domain</keyword>
<feature type="domain" description="Ig-like" evidence="18">
    <location>
        <begin position="1894"/>
        <end position="1983"/>
    </location>
</feature>
<dbReference type="FunFam" id="2.60.40.10:FF:000076">
    <property type="entry name" value="Leucine-rich repeat and Ig domain-containing 4"/>
    <property type="match status" value="1"/>
</dbReference>
<dbReference type="GO" id="GO:0016020">
    <property type="term" value="C:membrane"/>
    <property type="evidence" value="ECO:0007669"/>
    <property type="project" value="UniProtKB-SubCell"/>
</dbReference>
<keyword evidence="5" id="KW-0433">Leucine-rich repeat</keyword>
<reference evidence="19" key="2">
    <citation type="submission" date="2025-09" db="UniProtKB">
        <authorList>
            <consortium name="Ensembl"/>
        </authorList>
    </citation>
    <scope>IDENTIFICATION</scope>
</reference>
<organism evidence="19 20">
    <name type="scientific">Leptobrachium leishanense</name>
    <name type="common">Leishan spiny toad</name>
    <dbReference type="NCBI Taxonomy" id="445787"/>
    <lineage>
        <taxon>Eukaryota</taxon>
        <taxon>Metazoa</taxon>
        <taxon>Chordata</taxon>
        <taxon>Craniata</taxon>
        <taxon>Vertebrata</taxon>
        <taxon>Euteleostomi</taxon>
        <taxon>Amphibia</taxon>
        <taxon>Batrachia</taxon>
        <taxon>Anura</taxon>
        <taxon>Pelobatoidea</taxon>
        <taxon>Megophryidae</taxon>
        <taxon>Leptobrachium</taxon>
    </lineage>
</organism>
<dbReference type="FunFam" id="3.80.10.10:FF:000103">
    <property type="entry name" value="Immunoglobulin superfamily member 10"/>
    <property type="match status" value="1"/>
</dbReference>
<dbReference type="PRINTS" id="PR01832">
    <property type="entry name" value="VEGFRECEPTOR"/>
</dbReference>
<evidence type="ECO:0000256" key="15">
    <source>
        <dbReference type="ARBA" id="ARBA00069666"/>
    </source>
</evidence>
<proteinExistence type="predicted"/>
<keyword evidence="20" id="KW-1185">Reference proteome</keyword>
<keyword evidence="3" id="KW-0964">Secreted</keyword>
<keyword evidence="10" id="KW-0472">Membrane</keyword>
<feature type="compositionally biased region" description="Polar residues" evidence="16">
    <location>
        <begin position="1338"/>
        <end position="1348"/>
    </location>
</feature>
<feature type="region of interest" description="Disordered" evidence="16">
    <location>
        <begin position="1820"/>
        <end position="1887"/>
    </location>
</feature>
<dbReference type="Pfam" id="PF07679">
    <property type="entry name" value="I-set"/>
    <property type="match status" value="5"/>
</dbReference>
<keyword evidence="8" id="KW-0677">Repeat</keyword>
<evidence type="ECO:0000256" key="11">
    <source>
        <dbReference type="ARBA" id="ARBA00023157"/>
    </source>
</evidence>
<evidence type="ECO:0000259" key="18">
    <source>
        <dbReference type="PROSITE" id="PS50835"/>
    </source>
</evidence>
<dbReference type="InterPro" id="IPR001611">
    <property type="entry name" value="Leu-rich_rpt"/>
</dbReference>
<feature type="compositionally biased region" description="Polar residues" evidence="16">
    <location>
        <begin position="1873"/>
        <end position="1884"/>
    </location>
</feature>
<evidence type="ECO:0000256" key="14">
    <source>
        <dbReference type="ARBA" id="ARBA00054041"/>
    </source>
</evidence>
<evidence type="ECO:0000256" key="2">
    <source>
        <dbReference type="ARBA" id="ARBA00004613"/>
    </source>
</evidence>
<dbReference type="InterPro" id="IPR003599">
    <property type="entry name" value="Ig_sub"/>
</dbReference>
<dbReference type="SUPFAM" id="SSF52058">
    <property type="entry name" value="L domain-like"/>
    <property type="match status" value="1"/>
</dbReference>
<evidence type="ECO:0000256" key="16">
    <source>
        <dbReference type="SAM" id="MobiDB-lite"/>
    </source>
</evidence>
<feature type="compositionally biased region" description="Polar residues" evidence="16">
    <location>
        <begin position="1544"/>
        <end position="1580"/>
    </location>
</feature>
<dbReference type="InterPro" id="IPR036179">
    <property type="entry name" value="Ig-like_dom_sf"/>
</dbReference>
<dbReference type="InterPro" id="IPR013098">
    <property type="entry name" value="Ig_I-set"/>
</dbReference>
<dbReference type="SMART" id="SM00409">
    <property type="entry name" value="IG"/>
    <property type="match status" value="12"/>
</dbReference>
<dbReference type="FunFam" id="2.60.40.10:FF:001377">
    <property type="entry name" value="Matrix remodeling associated 5"/>
    <property type="match status" value="1"/>
</dbReference>
<keyword evidence="6" id="KW-0812">Transmembrane</keyword>
<accession>A0A8C5MHJ5</accession>
<dbReference type="FunFam" id="2.60.40.10:FF:000621">
    <property type="entry name" value="Immunoglobulin superfamily member 10"/>
    <property type="match status" value="1"/>
</dbReference>
<sequence>MKPAWRCYPYHLGIVLSLLLVLLPNSSTACPKPCACYVPTEVHCTFRYLTVIPKQIQAQVERINLGYNSLSRLEENDFSGLQKLELLMLHSNEIQTIHERSFNDLSSLQVLKMSYNKVKSLHNNTFHGLKKLVRLHMDHNKLEFLHPDSFYDLTSLKLVHLEGNLLSQLHTDTFVTLRYIQIFKTSSIKQIYLSGNQLSSLPKEMFLYMNDLEGVYLHDNPWSCDCNLQWLTDGTLFKDLIKCKKDRTGQQCPLCSTPRKNKGKSLTDISSQDLSCLKPTIENIFKIKNVTIAEDGGFTTIYSKDFVAPMGSLILNMTDNSGNEANLACSVQRPTKMSQITVDIKPDYTIMRTSFSSFLVCSIDYDHIQKLWGILAMYSDSPMKLKRDLLLTKTPYISYKYRQSAKDDEVFTDIEAELRAEPNWLMQDSVTLQLDRTSTTLSTLHIRYLADIFLTIPKTTEKPTNGNWVMITKSNKTRTEYSALIGGTVEMDCQVLGEPTPAIEWILPDGTKLRAPYLSEEGRITLTKSGKFILKAADRFDTGVYHCIATNYVDADILSFRITVVSAEVEEDDVNGAELTVSNGDELFLPCGSNGIPDASVSWVLPDQSVLHDKSQNKLIFSNGTLKIQALTQRDRGHFRCLAANQYGIDTLIYKVTVKNDKKLKIHHQNVPLDNEGSGKEEVEDINIHSATGKAITHRKLPIRNRLRERVRVETDINGNEFQKRGNINKRIRGQRRQFIQNSRKIDPQRWSEILKKTKQNSINDKKDRSQENKVLVKEDQDIERVSGELEEASGEELLPVEEKFLVVTTKHSTLNILNAMTTPKALTDSKTTSWTKSERSTTLAPRKVIPTIYNENIENTLTSVAPTTVKDLTLETTHKKSKNKPDTLTQTTTENFHDVPTTHSFLNNPLKNVIAKPTSTSRTLHPTPTVIANTYSQTFVHVKDWLTTTIKSLTETPQHFLDPASAVSQYKETTFPTTMGYIHTTTQPKMASQTSTVTNILGTSQGTLNSLVTTSSHLNISSENAMKQPPLVFSVNPTSTPNNLLQLSQEIIKSNPTTSSYFDLTSKSVLRKPNTQPISTTEISSKSPVTYTPLTSPKMITNLVVIEDKLPTTLFHPKDLLTTENLKLQTPVYIPSSTKTGARKAPIATTSPDKVTTAPTTIPDTKYSIATITDDPTSDRMLHPRVIPLVKPEEQDKSYADISGGKGEIEETNIFTIDSSTQSSSKLFVSQSEIGPIYIHSTQKIISPKLSAGSTIITHQQIQIVKNVTPLVPIIRRYGRRRIPGKRKIIRPDKIPNIRVHKYNLVKNDSREYTHGITDQTMVSDHLSTCIPPTVAPSATSHNTDVKNTIPPKRTTQSNVYTTQMETLTPPLSNTMLFSTTKDNADRTSQNSYSSSSEYFKMPLTVSADNRNKIEESNFISSTITTESTPVKKKGTISNYITSYFYPTQKIPERFTQNLKMSSSRQINDPQSTTQISSTVASINNIESIGTTTPTIISKTRNASRILRRKIPWHKLFGKNQIIQREIFRKLKKHTQPMSTVTTPIATVPSTSPSRFKTTLSNSQTSNIHKTTPNTTTSRPFKRHDTTMKDIVSNTFSRPLITAGPTTPESATNTMLTIAYPTSSVTATMTARQKFLRRKRPRKNNLINNSVFTNPWKPSSKNASINAQGVSQPSILKTNTLDSLGEITTTFAVTQVPQLFVDSEQQTTTSVVNDIPQTTKRFSWSKSPSSSKVLQQPLAKINKVPNVIPSTNAGSENSYVATMGNQPTRDNIFRYTQSNPRVTTLKSDIVPSSISPAVTSSTRTSKRYESVPRAIKPVIVKQKTTTNRLTERLHPKSDVTAPSATKPPNPLKPSPINEPSSAPTNYEDKGSLDTTSFGLQNVEPTLPDVPSKPKIFAGKTTSFTVLANSDASVPCEANGNPIPTILWTKVSSGMFASKTRRGNRMEVLSNGSLSILSVSVQDRGQYLCVATNKHGSDRLLVTLYVITYPPKVLQAKSREITVHTGIPVHIKCQAEGRPFPTITWILANETVASESPMNNSKAFVEADGTLTIKEVTIYDRGIYKCLATNIAGVDTSTVRIQVIAAPPVILENKRQTVLAVAGENLKLPCTARGNPHPGVHWVAFDGTKVKPLQYVNVKLFLFSNGTLYLRNIASTDSGNYECIATSSTGSERRVVTLMVQQRDTIPKIVSVSPKATEINFGDKLLLNCTATGEPKPRLMWRLPSKAVVDQWHRMGNRIHVFPNGSLLVDSVTEKDSGDYLCVARNKIGEDLILMKVGVTMKPAKITQKLHLIKEVPYGKDFKVDCKASGSPLPEISWSLPDGTVINNVLQADDSGRRKRRYILFDNGTLYLNKVSIAEEGDYTCYAQNTLGKDEMKVHITVVKAAPRIQMSDKSQYVARAVESVVLHCEAVGEPKPKIFWLLPSSDMIAASHDRYVLHENGSLTVNQLKLLDAGEYMCVARNPAGDDTKLLKLEVQPKPPVINGLYTNKTIIKDTALKHSRKFINCKAEGTSPLQIMWIMPDNIYLTAPYHGSRIIVHQNGTLEIRNVRPSDTAEFTCVARNDGGESMLVVQLEVIDILRRPMFKNPFNEKIIAKPGRMTIMNCFADGNPPPEIVWLLPNGTRFFNGQKLSKYHAGSNGTLIIYSPTKDDAGKYRCAARNKVGYIEKLIILEVGQMPTILTHPRGPIKNIIGEPLSLHCLSDGIPRPGVIWTLPSGYVIDRPQVNGKYRLLENGTLIIQETTVHDRGNYVCKAKNYAGEASITVPVMVVAYPPRITKKPPQNIHTRAGHPVHLNCIAIGIPKPEITWELPDLSLLSTASKGRPSGTELLHPQGTLVVQNPKSSDTGTYKCIAKNPLGTDTSSTYLKVI</sequence>
<feature type="domain" description="Ig-like" evidence="18">
    <location>
        <begin position="2774"/>
        <end position="2869"/>
    </location>
</feature>
<protein>
    <recommendedName>
        <fullName evidence="15">Immunoglobulin superfamily member 10</fullName>
    </recommendedName>
</protein>
<feature type="domain" description="Ig-like" evidence="18">
    <location>
        <begin position="2387"/>
        <end position="2477"/>
    </location>
</feature>
<evidence type="ECO:0000256" key="12">
    <source>
        <dbReference type="ARBA" id="ARBA00023180"/>
    </source>
</evidence>
<evidence type="ECO:0000313" key="19">
    <source>
        <dbReference type="Ensembl" id="ENSLLEP00000012190.1"/>
    </source>
</evidence>
<dbReference type="Gene3D" id="3.80.10.10">
    <property type="entry name" value="Ribonuclease Inhibitor"/>
    <property type="match status" value="2"/>
</dbReference>
<dbReference type="FunFam" id="2.60.40.10:FF:000537">
    <property type="entry name" value="immunoglobulin superfamily member 10"/>
    <property type="match status" value="1"/>
</dbReference>
<dbReference type="SMART" id="SM00408">
    <property type="entry name" value="IGc2"/>
    <property type="match status" value="12"/>
</dbReference>
<comment type="function">
    <text evidence="14">Involved in the control of early migration of neurons expressing gonadotropin-releasing hormone (GNRH neurons). May be involved in the maintenance of osteochondroprogenitor cells pool.</text>
</comment>
<feature type="domain" description="Ig-like" evidence="18">
    <location>
        <begin position="2283"/>
        <end position="2381"/>
    </location>
</feature>
<keyword evidence="9" id="KW-1133">Transmembrane helix</keyword>
<evidence type="ECO:0000256" key="9">
    <source>
        <dbReference type="ARBA" id="ARBA00022989"/>
    </source>
</evidence>
<dbReference type="FunFam" id="2.60.40.10:FF:000925">
    <property type="entry name" value="immunoglobulin superfamily member 10"/>
    <property type="match status" value="1"/>
</dbReference>
<comment type="subcellular location">
    <subcellularLocation>
        <location evidence="1">Membrane</location>
        <topology evidence="1">Single-pass membrane protein</topology>
    </subcellularLocation>
    <subcellularLocation>
        <location evidence="2">Secreted</location>
    </subcellularLocation>
</comment>
<keyword evidence="11" id="KW-1015">Disulfide bond</keyword>
<dbReference type="Ensembl" id="ENSLLET00000012669.1">
    <property type="protein sequence ID" value="ENSLLEP00000012190.1"/>
    <property type="gene ID" value="ENSLLEG00000007747.1"/>
</dbReference>
<dbReference type="InterPro" id="IPR050467">
    <property type="entry name" value="LRFN"/>
</dbReference>
<feature type="domain" description="Ig-like" evidence="18">
    <location>
        <begin position="567"/>
        <end position="657"/>
    </location>
</feature>
<dbReference type="PROSITE" id="PS51450">
    <property type="entry name" value="LRR"/>
    <property type="match status" value="1"/>
</dbReference>
<evidence type="ECO:0000256" key="3">
    <source>
        <dbReference type="ARBA" id="ARBA00022525"/>
    </source>
</evidence>
<dbReference type="Gene3D" id="2.60.40.10">
    <property type="entry name" value="Immunoglobulins"/>
    <property type="match status" value="12"/>
</dbReference>
<dbReference type="InterPro" id="IPR007110">
    <property type="entry name" value="Ig-like_dom"/>
</dbReference>
<dbReference type="Proteomes" id="UP000694569">
    <property type="component" value="Unplaced"/>
</dbReference>
<feature type="chain" id="PRO_5034606466" description="Immunoglobulin superfamily member 10" evidence="17">
    <location>
        <begin position="30"/>
        <end position="2869"/>
    </location>
</feature>
<dbReference type="InterPro" id="IPR003591">
    <property type="entry name" value="Leu-rich_rpt_typical-subtyp"/>
</dbReference>
<keyword evidence="7 17" id="KW-0732">Signal</keyword>
<dbReference type="InterPro" id="IPR013783">
    <property type="entry name" value="Ig-like_fold"/>
</dbReference>
<dbReference type="CDD" id="cd00096">
    <property type="entry name" value="Ig"/>
    <property type="match status" value="1"/>
</dbReference>